<feature type="active site" description="Nucleophile" evidence="8">
    <location>
        <position position="31"/>
    </location>
</feature>
<evidence type="ECO:0000256" key="2">
    <source>
        <dbReference type="ARBA" id="ARBA00022448"/>
    </source>
</evidence>
<evidence type="ECO:0000256" key="7">
    <source>
        <dbReference type="PIRNR" id="PIRNR000077"/>
    </source>
</evidence>
<dbReference type="InterPro" id="IPR036249">
    <property type="entry name" value="Thioredoxin-like_sf"/>
</dbReference>
<dbReference type="InterPro" id="IPR017937">
    <property type="entry name" value="Thioredoxin_CS"/>
</dbReference>
<dbReference type="PANTHER" id="PTHR45663">
    <property type="entry name" value="GEO12009P1"/>
    <property type="match status" value="1"/>
</dbReference>
<keyword evidence="3" id="KW-0249">Electron transport</keyword>
<dbReference type="NCBIfam" id="TIGR01068">
    <property type="entry name" value="thioredoxin"/>
    <property type="match status" value="1"/>
</dbReference>
<feature type="domain" description="Thioredoxin" evidence="10">
    <location>
        <begin position="1"/>
        <end position="107"/>
    </location>
</feature>
<comment type="similarity">
    <text evidence="1 7">Belongs to the thioredoxin family.</text>
</comment>
<gene>
    <name evidence="11" type="ORF">A2024_08750</name>
</gene>
<dbReference type="Gene3D" id="3.40.30.10">
    <property type="entry name" value="Glutaredoxin"/>
    <property type="match status" value="1"/>
</dbReference>
<feature type="site" description="Deprotonates C-terminal active site Cys" evidence="8">
    <location>
        <position position="25"/>
    </location>
</feature>
<evidence type="ECO:0000256" key="8">
    <source>
        <dbReference type="PIRSR" id="PIRSR000077-1"/>
    </source>
</evidence>
<evidence type="ECO:0000256" key="3">
    <source>
        <dbReference type="ARBA" id="ARBA00022982"/>
    </source>
</evidence>
<dbReference type="PRINTS" id="PR00421">
    <property type="entry name" value="THIOREDOXIN"/>
</dbReference>
<dbReference type="PROSITE" id="PS00194">
    <property type="entry name" value="THIOREDOXIN_1"/>
    <property type="match status" value="1"/>
</dbReference>
<dbReference type="CDD" id="cd02947">
    <property type="entry name" value="TRX_family"/>
    <property type="match status" value="1"/>
</dbReference>
<sequence>MSVAHLTDGNFDQEVLKSDIPVLVDFWAAWCGPCRMVGPIIEELSNDYQGKIKMTKLDVDANPQKSSQFGIRSIPTMLIFKNGQIVDTLVGAMPKPAIAARLDAAINK</sequence>
<name>A0A1F5R4G5_9BACT</name>
<dbReference type="EMBL" id="MFFM01000042">
    <property type="protein sequence ID" value="OGF09362.1"/>
    <property type="molecule type" value="Genomic_DNA"/>
</dbReference>
<keyword evidence="4 9" id="KW-1015">Disulfide bond</keyword>
<dbReference type="Pfam" id="PF00085">
    <property type="entry name" value="Thioredoxin"/>
    <property type="match status" value="1"/>
</dbReference>
<evidence type="ECO:0000256" key="1">
    <source>
        <dbReference type="ARBA" id="ARBA00008987"/>
    </source>
</evidence>
<organism evidence="11 12">
    <name type="scientific">Candidatus Edwardsbacteria bacterium GWF2_54_11</name>
    <dbReference type="NCBI Taxonomy" id="1817851"/>
    <lineage>
        <taxon>Bacteria</taxon>
        <taxon>Candidatus Edwardsiibacteriota</taxon>
    </lineage>
</organism>
<dbReference type="Proteomes" id="UP000177230">
    <property type="component" value="Unassembled WGS sequence"/>
</dbReference>
<feature type="active site" description="Nucleophile" evidence="8">
    <location>
        <position position="34"/>
    </location>
</feature>
<dbReference type="GO" id="GO:0005737">
    <property type="term" value="C:cytoplasm"/>
    <property type="evidence" value="ECO:0007669"/>
    <property type="project" value="TreeGrafter"/>
</dbReference>
<dbReference type="PIRSF" id="PIRSF000077">
    <property type="entry name" value="Thioredoxin"/>
    <property type="match status" value="1"/>
</dbReference>
<evidence type="ECO:0000256" key="9">
    <source>
        <dbReference type="PIRSR" id="PIRSR000077-4"/>
    </source>
</evidence>
<feature type="disulfide bond" description="Redox-active" evidence="9">
    <location>
        <begin position="31"/>
        <end position="34"/>
    </location>
</feature>
<protein>
    <recommendedName>
        <fullName evidence="6 7">Thioredoxin</fullName>
    </recommendedName>
</protein>
<dbReference type="InterPro" id="IPR005746">
    <property type="entry name" value="Thioredoxin"/>
</dbReference>
<dbReference type="PROSITE" id="PS51352">
    <property type="entry name" value="THIOREDOXIN_2"/>
    <property type="match status" value="1"/>
</dbReference>
<feature type="site" description="Contributes to redox potential value" evidence="8">
    <location>
        <position position="32"/>
    </location>
</feature>
<dbReference type="InterPro" id="IPR013766">
    <property type="entry name" value="Thioredoxin_domain"/>
</dbReference>
<dbReference type="PANTHER" id="PTHR45663:SF11">
    <property type="entry name" value="GEO12009P1"/>
    <property type="match status" value="1"/>
</dbReference>
<evidence type="ECO:0000256" key="5">
    <source>
        <dbReference type="ARBA" id="ARBA00023284"/>
    </source>
</evidence>
<evidence type="ECO:0000313" key="12">
    <source>
        <dbReference type="Proteomes" id="UP000177230"/>
    </source>
</evidence>
<dbReference type="GO" id="GO:0015035">
    <property type="term" value="F:protein-disulfide reductase activity"/>
    <property type="evidence" value="ECO:0007669"/>
    <property type="project" value="UniProtKB-UniRule"/>
</dbReference>
<feature type="site" description="Contributes to redox potential value" evidence="8">
    <location>
        <position position="33"/>
    </location>
</feature>
<reference evidence="11 12" key="1">
    <citation type="journal article" date="2016" name="Nat. Commun.">
        <title>Thousands of microbial genomes shed light on interconnected biogeochemical processes in an aquifer system.</title>
        <authorList>
            <person name="Anantharaman K."/>
            <person name="Brown C.T."/>
            <person name="Hug L.A."/>
            <person name="Sharon I."/>
            <person name="Castelle C.J."/>
            <person name="Probst A.J."/>
            <person name="Thomas B.C."/>
            <person name="Singh A."/>
            <person name="Wilkins M.J."/>
            <person name="Karaoz U."/>
            <person name="Brodie E.L."/>
            <person name="Williams K.H."/>
            <person name="Hubbard S.S."/>
            <person name="Banfield J.F."/>
        </authorList>
    </citation>
    <scope>NUCLEOTIDE SEQUENCE [LARGE SCALE GENOMIC DNA]</scope>
</reference>
<keyword evidence="2" id="KW-0813">Transport</keyword>
<keyword evidence="5 9" id="KW-0676">Redox-active center</keyword>
<evidence type="ECO:0000313" key="11">
    <source>
        <dbReference type="EMBL" id="OGF09362.1"/>
    </source>
</evidence>
<dbReference type="FunFam" id="3.40.30.10:FF:000001">
    <property type="entry name" value="Thioredoxin"/>
    <property type="match status" value="1"/>
</dbReference>
<comment type="caution">
    <text evidence="11">The sequence shown here is derived from an EMBL/GenBank/DDBJ whole genome shotgun (WGS) entry which is preliminary data.</text>
</comment>
<evidence type="ECO:0000256" key="6">
    <source>
        <dbReference type="NCBIfam" id="TIGR01068"/>
    </source>
</evidence>
<proteinExistence type="inferred from homology"/>
<dbReference type="AlphaFoldDB" id="A0A1F5R4G5"/>
<dbReference type="SUPFAM" id="SSF52833">
    <property type="entry name" value="Thioredoxin-like"/>
    <property type="match status" value="1"/>
</dbReference>
<accession>A0A1F5R4G5</accession>
<evidence type="ECO:0000256" key="4">
    <source>
        <dbReference type="ARBA" id="ARBA00023157"/>
    </source>
</evidence>
<evidence type="ECO:0000259" key="10">
    <source>
        <dbReference type="PROSITE" id="PS51352"/>
    </source>
</evidence>